<sequence length="115" mass="13121">MIPYKVVRKTYMQLNFGVLVDEDDHNDDDDDRKKNYHEDNDSRFSFDGGWGACSPNVSGFPVLSAYGGNRKGEDDVVAFEWATCARVREMDMSEDLRQVVLEGLDWMADLTGRAF</sequence>
<dbReference type="EMBL" id="JANPWZ010001191">
    <property type="protein sequence ID" value="KAJ3567894.1"/>
    <property type="molecule type" value="Genomic_DNA"/>
</dbReference>
<organism evidence="1 2">
    <name type="scientific">Xylaria arbuscula</name>
    <dbReference type="NCBI Taxonomy" id="114810"/>
    <lineage>
        <taxon>Eukaryota</taxon>
        <taxon>Fungi</taxon>
        <taxon>Dikarya</taxon>
        <taxon>Ascomycota</taxon>
        <taxon>Pezizomycotina</taxon>
        <taxon>Sordariomycetes</taxon>
        <taxon>Xylariomycetidae</taxon>
        <taxon>Xylariales</taxon>
        <taxon>Xylariaceae</taxon>
        <taxon>Xylaria</taxon>
    </lineage>
</organism>
<gene>
    <name evidence="1" type="ORF">NPX13_g6610</name>
</gene>
<comment type="caution">
    <text evidence="1">The sequence shown here is derived from an EMBL/GenBank/DDBJ whole genome shotgun (WGS) entry which is preliminary data.</text>
</comment>
<reference evidence="1" key="1">
    <citation type="submission" date="2022-07" db="EMBL/GenBank/DDBJ databases">
        <title>Genome Sequence of Xylaria arbuscula.</title>
        <authorList>
            <person name="Buettner E."/>
        </authorList>
    </citation>
    <scope>NUCLEOTIDE SEQUENCE</scope>
    <source>
        <strain evidence="1">VT107</strain>
    </source>
</reference>
<name>A0A9W8NBJ0_9PEZI</name>
<dbReference type="Proteomes" id="UP001148614">
    <property type="component" value="Unassembled WGS sequence"/>
</dbReference>
<dbReference type="AlphaFoldDB" id="A0A9W8NBJ0"/>
<protein>
    <submittedName>
        <fullName evidence="1">Uncharacterized protein</fullName>
    </submittedName>
</protein>
<accession>A0A9W8NBJ0</accession>
<keyword evidence="2" id="KW-1185">Reference proteome</keyword>
<evidence type="ECO:0000313" key="1">
    <source>
        <dbReference type="EMBL" id="KAJ3567894.1"/>
    </source>
</evidence>
<evidence type="ECO:0000313" key="2">
    <source>
        <dbReference type="Proteomes" id="UP001148614"/>
    </source>
</evidence>
<proteinExistence type="predicted"/>